<dbReference type="InterPro" id="IPR036874">
    <property type="entry name" value="Carbonic_anhydrase_sf"/>
</dbReference>
<feature type="binding site" evidence="4">
    <location>
        <position position="122"/>
    </location>
    <ligand>
        <name>Zn(2+)</name>
        <dbReference type="ChEBI" id="CHEBI:29105"/>
    </ligand>
</feature>
<dbReference type="EMBL" id="CP030840">
    <property type="protein sequence ID" value="AXC15831.1"/>
    <property type="molecule type" value="Genomic_DNA"/>
</dbReference>
<keyword evidence="6" id="KW-1185">Reference proteome</keyword>
<evidence type="ECO:0000256" key="3">
    <source>
        <dbReference type="ARBA" id="ARBA00022833"/>
    </source>
</evidence>
<name>A0A2Z5G9K9_9BACT</name>
<dbReference type="GO" id="GO:0004089">
    <property type="term" value="F:carbonate dehydratase activity"/>
    <property type="evidence" value="ECO:0007669"/>
    <property type="project" value="InterPro"/>
</dbReference>
<proteinExistence type="inferred from homology"/>
<dbReference type="GO" id="GO:0008270">
    <property type="term" value="F:zinc ion binding"/>
    <property type="evidence" value="ECO:0007669"/>
    <property type="project" value="InterPro"/>
</dbReference>
<sequence length="204" mass="21836">MSVNDIKNAAEFGRFVYSNGPGYDEPTVRAAFRNAVPLKTIAIYCYDPRAAEIPSVLAKVLPDEIYPGEVIYDAAGKKVGGTATIMPVVVAGGRAIDALRSITIGHHLFGVTNVAVVHHTNCGTSSFTAPGLIKTYLAEEGEDISTVYEKDSLAIANLAETLDHDVKLLRASAGIPKSVNIYGYVFNIDTDEFTLLISDLGTKQ</sequence>
<reference evidence="5 6" key="1">
    <citation type="journal article" date="2018" name="Front. Microbiol.">
        <title>Hydrolytic Capabilities as a Key to Environmental Success: Chitinolytic and Cellulolytic Acidobacteria From Acidic Sub-arctic Soils and Boreal Peatlands.</title>
        <authorList>
            <person name="Belova S.E."/>
            <person name="Ravin N.V."/>
            <person name="Pankratov T.A."/>
            <person name="Rakitin A.L."/>
            <person name="Ivanova A.A."/>
            <person name="Beletsky A.V."/>
            <person name="Mardanov A.V."/>
            <person name="Sinninghe Damste J.S."/>
            <person name="Dedysh S.N."/>
        </authorList>
    </citation>
    <scope>NUCLEOTIDE SEQUENCE [LARGE SCALE GENOMIC DNA]</scope>
    <source>
        <strain evidence="5 6">SBC82</strain>
    </source>
</reference>
<dbReference type="AlphaFoldDB" id="A0A2Z5G9K9"/>
<comment type="similarity">
    <text evidence="1">Belongs to the beta-class carbonic anhydrase family.</text>
</comment>
<dbReference type="KEGG" id="abas:ACPOL_6619"/>
<dbReference type="InterPro" id="IPR001765">
    <property type="entry name" value="Carbonic_anhydrase"/>
</dbReference>
<dbReference type="PANTHER" id="PTHR43175:SF3">
    <property type="entry name" value="CARBON DISULFIDE HYDROLASE"/>
    <property type="match status" value="1"/>
</dbReference>
<keyword evidence="2 4" id="KW-0479">Metal-binding</keyword>
<dbReference type="Gene3D" id="3.40.1050.10">
    <property type="entry name" value="Carbonic anhydrase"/>
    <property type="match status" value="1"/>
</dbReference>
<keyword evidence="3 4" id="KW-0862">Zinc</keyword>
<dbReference type="RefSeq" id="WP_114210432.1">
    <property type="nucleotide sequence ID" value="NZ_CP030840.1"/>
</dbReference>
<protein>
    <submittedName>
        <fullName evidence="5">Carbonic anhydrase</fullName>
    </submittedName>
</protein>
<evidence type="ECO:0000313" key="5">
    <source>
        <dbReference type="EMBL" id="AXC15831.1"/>
    </source>
</evidence>
<evidence type="ECO:0000256" key="2">
    <source>
        <dbReference type="ARBA" id="ARBA00022723"/>
    </source>
</evidence>
<evidence type="ECO:0000313" key="6">
    <source>
        <dbReference type="Proteomes" id="UP000253606"/>
    </source>
</evidence>
<dbReference type="PANTHER" id="PTHR43175">
    <property type="entry name" value="CARBONIC ANHYDRASE"/>
    <property type="match status" value="1"/>
</dbReference>
<feature type="binding site" evidence="4">
    <location>
        <position position="119"/>
    </location>
    <ligand>
        <name>Zn(2+)</name>
        <dbReference type="ChEBI" id="CHEBI:29105"/>
    </ligand>
</feature>
<evidence type="ECO:0000256" key="1">
    <source>
        <dbReference type="ARBA" id="ARBA00006217"/>
    </source>
</evidence>
<dbReference type="OrthoDB" id="9792260at2"/>
<dbReference type="SUPFAM" id="SSF53056">
    <property type="entry name" value="beta-carbonic anhydrase, cab"/>
    <property type="match status" value="1"/>
</dbReference>
<gene>
    <name evidence="5" type="ORF">ACPOL_6619</name>
</gene>
<evidence type="ECO:0000256" key="4">
    <source>
        <dbReference type="PIRSR" id="PIRSR601765-1"/>
    </source>
</evidence>
<accession>A0A2Z5G9K9</accession>
<dbReference type="Proteomes" id="UP000253606">
    <property type="component" value="Chromosome"/>
</dbReference>
<comment type="cofactor">
    <cofactor evidence="4">
        <name>Zn(2+)</name>
        <dbReference type="ChEBI" id="CHEBI:29105"/>
    </cofactor>
    <text evidence="4">Binds 1 zinc ion per subunit.</text>
</comment>
<organism evidence="5 6">
    <name type="scientific">Acidisarcina polymorpha</name>
    <dbReference type="NCBI Taxonomy" id="2211140"/>
    <lineage>
        <taxon>Bacteria</taxon>
        <taxon>Pseudomonadati</taxon>
        <taxon>Acidobacteriota</taxon>
        <taxon>Terriglobia</taxon>
        <taxon>Terriglobales</taxon>
        <taxon>Acidobacteriaceae</taxon>
        <taxon>Acidisarcina</taxon>
    </lineage>
</organism>
<dbReference type="SMART" id="SM00947">
    <property type="entry name" value="Pro_CA"/>
    <property type="match status" value="1"/>
</dbReference>